<name>A0A1V0S9X3_9VIRU</name>
<gene>
    <name evidence="1" type="ORF">Catovirus_1_565</name>
</gene>
<accession>A0A1V0S9X3</accession>
<sequence>MVQCPNLGNKILKYNEYILLFEEFDLGVKEIYNSEMLEKEKYKQSVEVSNKKPSRINENKQNNLIVRDLFELFQGPVQLNGSIIMATTNNFE</sequence>
<evidence type="ECO:0000313" key="1">
    <source>
        <dbReference type="EMBL" id="ARF08515.1"/>
    </source>
</evidence>
<proteinExistence type="predicted"/>
<protein>
    <submittedName>
        <fullName evidence="1">Uncharacterized protein</fullName>
    </submittedName>
</protein>
<dbReference type="EMBL" id="KY684083">
    <property type="protein sequence ID" value="ARF08515.1"/>
    <property type="molecule type" value="Genomic_DNA"/>
</dbReference>
<organism evidence="1">
    <name type="scientific">Catovirus CTV1</name>
    <dbReference type="NCBI Taxonomy" id="1977631"/>
    <lineage>
        <taxon>Viruses</taxon>
        <taxon>Varidnaviria</taxon>
        <taxon>Bamfordvirae</taxon>
        <taxon>Nucleocytoviricota</taxon>
        <taxon>Megaviricetes</taxon>
        <taxon>Imitervirales</taxon>
        <taxon>Mimiviridae</taxon>
        <taxon>Klosneuvirinae</taxon>
        <taxon>Catovirus</taxon>
    </lineage>
</organism>
<reference evidence="1" key="1">
    <citation type="journal article" date="2017" name="Science">
        <title>Giant viruses with an expanded complement of translation system components.</title>
        <authorList>
            <person name="Schulz F."/>
            <person name="Yutin N."/>
            <person name="Ivanova N.N."/>
            <person name="Ortega D.R."/>
            <person name="Lee T.K."/>
            <person name="Vierheilig J."/>
            <person name="Daims H."/>
            <person name="Horn M."/>
            <person name="Wagner M."/>
            <person name="Jensen G.J."/>
            <person name="Kyrpides N.C."/>
            <person name="Koonin E.V."/>
            <person name="Woyke T."/>
        </authorList>
    </citation>
    <scope>NUCLEOTIDE SEQUENCE</scope>
    <source>
        <strain evidence="1">CTV1</strain>
    </source>
</reference>